<keyword evidence="1" id="KW-0472">Membrane</keyword>
<proteinExistence type="predicted"/>
<dbReference type="OrthoDB" id="4993308at2759"/>
<organism evidence="2 3">
    <name type="scientific">Fusarium zealandicum</name>
    <dbReference type="NCBI Taxonomy" id="1053134"/>
    <lineage>
        <taxon>Eukaryota</taxon>
        <taxon>Fungi</taxon>
        <taxon>Dikarya</taxon>
        <taxon>Ascomycota</taxon>
        <taxon>Pezizomycotina</taxon>
        <taxon>Sordariomycetes</taxon>
        <taxon>Hypocreomycetidae</taxon>
        <taxon>Hypocreales</taxon>
        <taxon>Nectriaceae</taxon>
        <taxon>Fusarium</taxon>
        <taxon>Fusarium staphyleae species complex</taxon>
    </lineage>
</organism>
<keyword evidence="1" id="KW-0812">Transmembrane</keyword>
<dbReference type="EMBL" id="JABEYC010000143">
    <property type="protein sequence ID" value="KAF4981943.1"/>
    <property type="molecule type" value="Genomic_DNA"/>
</dbReference>
<sequence length="297" mass="33475">MPRFQVKRYVGAEGQHDTNCEKSDIQDEQVPGKLKAKSCERLRHEKRKVGKPKSRLLEFVDKPARLFGQAVSGHREWTFANNVLKAFRSLPEAKQVEIKTAFETLLPFVDAPEDHWYLGYPKLDMRGVLSIMLAEPGLRSREIASNMTDRQTGLLLHCADYSIHRLHEKMGIVAVGIYSNHTTKSSHKLTNWISYYNTIKGICEHVHDFAADGGVAHVDEIVAGLEDWITTPKHVKGNSLLKAMCLTEPMQFRTRLIETWSLEKVEVTFGPAVGGLLTVLSYFMLALWVSAGMAVQA</sequence>
<keyword evidence="3" id="KW-1185">Reference proteome</keyword>
<reference evidence="2" key="1">
    <citation type="journal article" date="2020" name="BMC Genomics">
        <title>Correction to: Identification and distribution of gene clusters required for synthesis of sphingolipid metabolism inhibitors in diverse species of the filamentous fungus Fusarium.</title>
        <authorList>
            <person name="Kim H.S."/>
            <person name="Lohmar J.M."/>
            <person name="Busman M."/>
            <person name="Brown D.W."/>
            <person name="Naumann T.A."/>
            <person name="Divon H.H."/>
            <person name="Lysoe E."/>
            <person name="Uhlig S."/>
            <person name="Proctor R.H."/>
        </authorList>
    </citation>
    <scope>NUCLEOTIDE SEQUENCE</scope>
    <source>
        <strain evidence="2">NRRL 22465</strain>
    </source>
</reference>
<dbReference type="Proteomes" id="UP000635477">
    <property type="component" value="Unassembled WGS sequence"/>
</dbReference>
<dbReference type="AlphaFoldDB" id="A0A8H4URN7"/>
<reference evidence="2" key="2">
    <citation type="submission" date="2020-05" db="EMBL/GenBank/DDBJ databases">
        <authorList>
            <person name="Kim H.-S."/>
            <person name="Proctor R.H."/>
            <person name="Brown D.W."/>
        </authorList>
    </citation>
    <scope>NUCLEOTIDE SEQUENCE</scope>
    <source>
        <strain evidence="2">NRRL 22465</strain>
    </source>
</reference>
<gene>
    <name evidence="2" type="ORF">FZEAL_2337</name>
</gene>
<accession>A0A8H4URN7</accession>
<evidence type="ECO:0000313" key="2">
    <source>
        <dbReference type="EMBL" id="KAF4981943.1"/>
    </source>
</evidence>
<protein>
    <submittedName>
        <fullName evidence="2">Uncharacterized protein</fullName>
    </submittedName>
</protein>
<feature type="transmembrane region" description="Helical" evidence="1">
    <location>
        <begin position="272"/>
        <end position="295"/>
    </location>
</feature>
<evidence type="ECO:0000313" key="3">
    <source>
        <dbReference type="Proteomes" id="UP000635477"/>
    </source>
</evidence>
<comment type="caution">
    <text evidence="2">The sequence shown here is derived from an EMBL/GenBank/DDBJ whole genome shotgun (WGS) entry which is preliminary data.</text>
</comment>
<keyword evidence="1" id="KW-1133">Transmembrane helix</keyword>
<name>A0A8H4URN7_9HYPO</name>
<evidence type="ECO:0000256" key="1">
    <source>
        <dbReference type="SAM" id="Phobius"/>
    </source>
</evidence>